<proteinExistence type="predicted"/>
<reference evidence="1" key="1">
    <citation type="submission" date="2021-01" db="EMBL/GenBank/DDBJ databases">
        <authorList>
            <person name="Corre E."/>
            <person name="Pelletier E."/>
            <person name="Niang G."/>
            <person name="Scheremetjew M."/>
            <person name="Finn R."/>
            <person name="Kale V."/>
            <person name="Holt S."/>
            <person name="Cochrane G."/>
            <person name="Meng A."/>
            <person name="Brown T."/>
            <person name="Cohen L."/>
        </authorList>
    </citation>
    <scope>NUCLEOTIDE SEQUENCE</scope>
    <source>
        <strain evidence="1">UTEX LB 985</strain>
    </source>
</reference>
<accession>A0A7S2DES5</accession>
<protein>
    <submittedName>
        <fullName evidence="1">Uncharacterized protein</fullName>
    </submittedName>
</protein>
<dbReference type="AlphaFoldDB" id="A0A7S2DES5"/>
<dbReference type="EMBL" id="HBGU01030023">
    <property type="protein sequence ID" value="CAD9451858.1"/>
    <property type="molecule type" value="Transcribed_RNA"/>
</dbReference>
<organism evidence="1">
    <name type="scientific">Haptolina brevifila</name>
    <dbReference type="NCBI Taxonomy" id="156173"/>
    <lineage>
        <taxon>Eukaryota</taxon>
        <taxon>Haptista</taxon>
        <taxon>Haptophyta</taxon>
        <taxon>Prymnesiophyceae</taxon>
        <taxon>Prymnesiales</taxon>
        <taxon>Prymnesiaceae</taxon>
        <taxon>Haptolina</taxon>
    </lineage>
</organism>
<sequence length="140" mass="14946">MYMCSVAQDLRGGTPYAPLPDGNLLAAMHVKDGAHSPPLYGTTFYLMSGTPPFQLLSISPKLCLSELSVDLAISATCALQFVTGLVVEPEDNLALLSYGQMDRQMHLAALPLDALVAFAKTHVLGDDEELSISDCDQAFA</sequence>
<name>A0A7S2DES5_9EUKA</name>
<gene>
    <name evidence="1" type="ORF">CBRE1094_LOCUS16390</name>
</gene>
<evidence type="ECO:0000313" key="1">
    <source>
        <dbReference type="EMBL" id="CAD9451858.1"/>
    </source>
</evidence>
<dbReference type="InterPro" id="IPR023296">
    <property type="entry name" value="Glyco_hydro_beta-prop_sf"/>
</dbReference>
<dbReference type="Gene3D" id="2.115.10.20">
    <property type="entry name" value="Glycosyl hydrolase domain, family 43"/>
    <property type="match status" value="1"/>
</dbReference>